<evidence type="ECO:0000256" key="1">
    <source>
        <dbReference type="ARBA" id="ARBA00004193"/>
    </source>
</evidence>
<reference evidence="12" key="1">
    <citation type="submission" date="2016-11" db="EMBL/GenBank/DDBJ databases">
        <title>The genome of Nicotiana attenuata.</title>
        <authorList>
            <person name="Xu S."/>
            <person name="Brockmoeller T."/>
            <person name="Gaquerel E."/>
            <person name="Navarro A."/>
            <person name="Kuhl H."/>
            <person name="Gase K."/>
            <person name="Ling Z."/>
            <person name="Zhou W."/>
            <person name="Kreitzer C."/>
            <person name="Stanke M."/>
            <person name="Tang H."/>
            <person name="Lyons E."/>
            <person name="Pandey P."/>
            <person name="Pandey S.P."/>
            <person name="Timmermann B."/>
            <person name="Baldwin I.T."/>
        </authorList>
    </citation>
    <scope>NUCLEOTIDE SEQUENCE [LARGE SCALE GENOMIC DNA]</scope>
    <source>
        <strain evidence="12">UT</strain>
    </source>
</reference>
<evidence type="ECO:0000256" key="6">
    <source>
        <dbReference type="ARBA" id="ARBA00022741"/>
    </source>
</evidence>
<evidence type="ECO:0000256" key="4">
    <source>
        <dbReference type="ARBA" id="ARBA00022527"/>
    </source>
</evidence>
<dbReference type="Pfam" id="PF00069">
    <property type="entry name" value="Pkinase"/>
    <property type="match status" value="1"/>
</dbReference>
<evidence type="ECO:0000256" key="10">
    <source>
        <dbReference type="ARBA" id="ARBA00023288"/>
    </source>
</evidence>
<dbReference type="GO" id="GO:0004674">
    <property type="term" value="F:protein serine/threonine kinase activity"/>
    <property type="evidence" value="ECO:0007669"/>
    <property type="project" value="UniProtKB-KW"/>
</dbReference>
<dbReference type="Proteomes" id="UP000187609">
    <property type="component" value="Unassembled WGS sequence"/>
</dbReference>
<keyword evidence="8" id="KW-0067">ATP-binding</keyword>
<dbReference type="InterPro" id="IPR000719">
    <property type="entry name" value="Prot_kinase_dom"/>
</dbReference>
<dbReference type="STRING" id="49451.A0A1J6KQK8"/>
<dbReference type="FunFam" id="1.10.510.10:FF:000032">
    <property type="entry name" value="Serine/threonine-protein kinase PBS1"/>
    <property type="match status" value="1"/>
</dbReference>
<keyword evidence="13" id="KW-1185">Reference proteome</keyword>
<dbReference type="Gene3D" id="1.10.510.10">
    <property type="entry name" value="Transferase(Phosphotransferase) domain 1"/>
    <property type="match status" value="1"/>
</dbReference>
<dbReference type="EMBL" id="MJEQ01004332">
    <property type="protein sequence ID" value="OIT21449.1"/>
    <property type="molecule type" value="Genomic_DNA"/>
</dbReference>
<keyword evidence="6" id="KW-0547">Nucleotide-binding</keyword>
<evidence type="ECO:0000256" key="3">
    <source>
        <dbReference type="ARBA" id="ARBA00022475"/>
    </source>
</evidence>
<dbReference type="Gene3D" id="3.30.200.20">
    <property type="entry name" value="Phosphorylase Kinase, domain 1"/>
    <property type="match status" value="1"/>
</dbReference>
<keyword evidence="5" id="KW-0808">Transferase</keyword>
<dbReference type="SMART" id="SM00220">
    <property type="entry name" value="S_TKc"/>
    <property type="match status" value="1"/>
</dbReference>
<keyword evidence="10" id="KW-0449">Lipoprotein</keyword>
<dbReference type="CDD" id="cd14066">
    <property type="entry name" value="STKc_IRAK"/>
    <property type="match status" value="1"/>
</dbReference>
<feature type="domain" description="Protein kinase" evidence="11">
    <location>
        <begin position="83"/>
        <end position="359"/>
    </location>
</feature>
<dbReference type="SMR" id="A0A1J6KQK8"/>
<evidence type="ECO:0000256" key="9">
    <source>
        <dbReference type="ARBA" id="ARBA00023136"/>
    </source>
</evidence>
<evidence type="ECO:0000259" key="11">
    <source>
        <dbReference type="PROSITE" id="PS50011"/>
    </source>
</evidence>
<dbReference type="PROSITE" id="PS50011">
    <property type="entry name" value="PROTEIN_KINASE_DOM"/>
    <property type="match status" value="1"/>
</dbReference>
<dbReference type="FunFam" id="3.30.200.20:FF:000162">
    <property type="entry name" value="Adenine nucleotide alpha hydrolase-like domain kinase"/>
    <property type="match status" value="1"/>
</dbReference>
<dbReference type="KEGG" id="nau:109218905"/>
<dbReference type="PANTHER" id="PTHR47985:SF81">
    <property type="entry name" value="SERINE_THREONINE-PROTEIN KINASE CDL1-LIKE"/>
    <property type="match status" value="1"/>
</dbReference>
<comment type="subcellular location">
    <subcellularLocation>
        <location evidence="1">Cell membrane</location>
        <topology evidence="1">Lipid-anchor</topology>
    </subcellularLocation>
</comment>
<dbReference type="GO" id="GO:0005524">
    <property type="term" value="F:ATP binding"/>
    <property type="evidence" value="ECO:0007669"/>
    <property type="project" value="UniProtKB-KW"/>
</dbReference>
<evidence type="ECO:0000256" key="5">
    <source>
        <dbReference type="ARBA" id="ARBA00022679"/>
    </source>
</evidence>
<comment type="caution">
    <text evidence="12">The sequence shown here is derived from an EMBL/GenBank/DDBJ whole genome shotgun (WGS) entry which is preliminary data.</text>
</comment>
<accession>A0A1J6KQK8</accession>
<keyword evidence="9" id="KW-0472">Membrane</keyword>
<dbReference type="GeneID" id="109218905"/>
<proteinExistence type="inferred from homology"/>
<evidence type="ECO:0000256" key="7">
    <source>
        <dbReference type="ARBA" id="ARBA00022777"/>
    </source>
</evidence>
<dbReference type="OMA" id="WDTRMVI"/>
<dbReference type="Gramene" id="OIT21449">
    <property type="protein sequence ID" value="OIT21449"/>
    <property type="gene ID" value="A4A49_36270"/>
</dbReference>
<dbReference type="PROSITE" id="PS00108">
    <property type="entry name" value="PROTEIN_KINASE_ST"/>
    <property type="match status" value="1"/>
</dbReference>
<organism evidence="12 13">
    <name type="scientific">Nicotiana attenuata</name>
    <name type="common">Coyote tobacco</name>
    <dbReference type="NCBI Taxonomy" id="49451"/>
    <lineage>
        <taxon>Eukaryota</taxon>
        <taxon>Viridiplantae</taxon>
        <taxon>Streptophyta</taxon>
        <taxon>Embryophyta</taxon>
        <taxon>Tracheophyta</taxon>
        <taxon>Spermatophyta</taxon>
        <taxon>Magnoliopsida</taxon>
        <taxon>eudicotyledons</taxon>
        <taxon>Gunneridae</taxon>
        <taxon>Pentapetalae</taxon>
        <taxon>asterids</taxon>
        <taxon>lamiids</taxon>
        <taxon>Solanales</taxon>
        <taxon>Solanaceae</taxon>
        <taxon>Nicotianoideae</taxon>
        <taxon>Nicotianeae</taxon>
        <taxon>Nicotiana</taxon>
    </lineage>
</organism>
<name>A0A1J6KQK8_NICAT</name>
<evidence type="ECO:0000256" key="8">
    <source>
        <dbReference type="ARBA" id="ARBA00022840"/>
    </source>
</evidence>
<dbReference type="AlphaFoldDB" id="A0A1J6KQK8"/>
<evidence type="ECO:0000313" key="12">
    <source>
        <dbReference type="EMBL" id="OIT21449.1"/>
    </source>
</evidence>
<dbReference type="GO" id="GO:0005886">
    <property type="term" value="C:plasma membrane"/>
    <property type="evidence" value="ECO:0007669"/>
    <property type="project" value="UniProtKB-SubCell"/>
</dbReference>
<dbReference type="SUPFAM" id="SSF56112">
    <property type="entry name" value="Protein kinase-like (PK-like)"/>
    <property type="match status" value="1"/>
</dbReference>
<keyword evidence="4" id="KW-0723">Serine/threonine-protein kinase</keyword>
<keyword evidence="7 12" id="KW-0418">Kinase</keyword>
<dbReference type="PANTHER" id="PTHR47985">
    <property type="entry name" value="OS07G0668900 PROTEIN"/>
    <property type="match status" value="1"/>
</dbReference>
<dbReference type="InterPro" id="IPR011009">
    <property type="entry name" value="Kinase-like_dom_sf"/>
</dbReference>
<dbReference type="InterPro" id="IPR008271">
    <property type="entry name" value="Ser/Thr_kinase_AS"/>
</dbReference>
<keyword evidence="3" id="KW-1003">Cell membrane</keyword>
<gene>
    <name evidence="12" type="primary">PBS1_2</name>
    <name evidence="12" type="ORF">A4A49_36270</name>
</gene>
<comment type="similarity">
    <text evidence="2">Belongs to the protein kinase superfamily. Ser/Thr protein kinase family.</text>
</comment>
<evidence type="ECO:0000256" key="2">
    <source>
        <dbReference type="ARBA" id="ARBA00008684"/>
    </source>
</evidence>
<dbReference type="OrthoDB" id="4062651at2759"/>
<sequence length="447" mass="50431">MGYCPCFRSKKKGINLKTKLNNSYVPIEAAPTTPIKSDLDNAVKYSTLLEPRQQVPISKDSSPSESNLPTFSYRELAAATNNFRRESIIGEGGFGPVFKGQLESGQVVAVKKLNHSGLQGDKEFFVEVHMLSLLRHPNLVNLIGYCIEGNQRILIYEFMPLRSLEYHLHDMTPDMEPLDWDTRMIIASGAAKGLDYLHRQADRPVIYRDLKSANILLSEGFHPKLSDFGLAKFGPGADNTHVSTRVMGTHGYCAPEYAGTGKLTMKSDIYSFGVLLLELITGCRAMDDTREHGKEMLVDWARPMLKDCKNYVQLADPKLRGKFPQSVFRRAVELALMCVQDDPHARPHTKDIVLALSYFASQKHDSPSAQSNQIGSQRDGRIFQGEEQGNVSPVDFNRAGIAVKEMRASSKDQERERAVVEAKKWGETWRDKRKPNVEDDFDYRSRW</sequence>
<protein>
    <submittedName>
        <fullName evidence="12">Serinethreonine-protein kinase pbs1</fullName>
    </submittedName>
</protein>
<evidence type="ECO:0000313" key="13">
    <source>
        <dbReference type="Proteomes" id="UP000187609"/>
    </source>
</evidence>